<proteinExistence type="inferred from homology"/>
<feature type="binding site" evidence="11">
    <location>
        <position position="165"/>
    </location>
    <ligand>
        <name>ATP</name>
        <dbReference type="ChEBI" id="CHEBI:30616"/>
    </ligand>
</feature>
<organism evidence="13 14">
    <name type="scientific">Candidatus Ryanbacteria bacterium RIFCSPHIGHO2_02_FULL_45_13b</name>
    <dbReference type="NCBI Taxonomy" id="1802117"/>
    <lineage>
        <taxon>Bacteria</taxon>
        <taxon>Candidatus Ryaniibacteriota</taxon>
    </lineage>
</organism>
<evidence type="ECO:0000256" key="6">
    <source>
        <dbReference type="ARBA" id="ARBA00022741"/>
    </source>
</evidence>
<keyword evidence="7 11" id="KW-0418">Kinase</keyword>
<feature type="binding site" evidence="11">
    <location>
        <position position="159"/>
    </location>
    <ligand>
        <name>ATP</name>
        <dbReference type="ChEBI" id="CHEBI:30616"/>
    </ligand>
</feature>
<sequence length="236" mass="26277">MEYSLYVLKLTGEALVNNGEHFSMSAGKFIADEIKSTVSDPLVRLAIVVGGGNVVRGLELEQQGLERKVADNMGMLATVQNALLLEYFLEQCGVSARCMTAIPMNHIAEPYIYKRALRHINKGRVVVLSGGIGEPYVSTDFAAVQRACQLDAVAILKGTKVDGIYDADPKKKQDATFIHEITYDEVLRQRLEVMDEQAFSHARNRYKRPTHIFNIFVKGNLARVVRGEKIGSVIRH</sequence>
<keyword evidence="4 11" id="KW-0963">Cytoplasm</keyword>
<evidence type="ECO:0000256" key="9">
    <source>
        <dbReference type="ARBA" id="ARBA00022975"/>
    </source>
</evidence>
<dbReference type="GO" id="GO:0044210">
    <property type="term" value="P:'de novo' CTP biosynthetic process"/>
    <property type="evidence" value="ECO:0007669"/>
    <property type="project" value="UniProtKB-UniRule"/>
</dbReference>
<dbReference type="GO" id="GO:0006225">
    <property type="term" value="P:UDP biosynthetic process"/>
    <property type="evidence" value="ECO:0007669"/>
    <property type="project" value="TreeGrafter"/>
</dbReference>
<comment type="pathway">
    <text evidence="2 11">Pyrimidine metabolism; CTP biosynthesis via de novo pathway; UDP from UMP (UMPK route): step 1/1.</text>
</comment>
<dbReference type="GO" id="GO:0033862">
    <property type="term" value="F:UMP kinase activity"/>
    <property type="evidence" value="ECO:0007669"/>
    <property type="project" value="UniProtKB-EC"/>
</dbReference>
<dbReference type="Proteomes" id="UP000176576">
    <property type="component" value="Unassembled WGS sequence"/>
</dbReference>
<evidence type="ECO:0000313" key="13">
    <source>
        <dbReference type="EMBL" id="OGZ44862.1"/>
    </source>
</evidence>
<dbReference type="PANTHER" id="PTHR42833:SF4">
    <property type="entry name" value="URIDYLATE KINASE PUMPKIN, CHLOROPLASTIC"/>
    <property type="match status" value="1"/>
</dbReference>
<keyword evidence="6 11" id="KW-0547">Nucleotide-binding</keyword>
<evidence type="ECO:0000256" key="7">
    <source>
        <dbReference type="ARBA" id="ARBA00022777"/>
    </source>
</evidence>
<dbReference type="GO" id="GO:0005737">
    <property type="term" value="C:cytoplasm"/>
    <property type="evidence" value="ECO:0007669"/>
    <property type="project" value="UniProtKB-SubCell"/>
</dbReference>
<feature type="binding site" evidence="11">
    <location>
        <begin position="132"/>
        <end position="139"/>
    </location>
    <ligand>
        <name>UMP</name>
        <dbReference type="ChEBI" id="CHEBI:57865"/>
    </ligand>
</feature>
<gene>
    <name evidence="11" type="primary">pyrH</name>
    <name evidence="13" type="ORF">A3J54_00350</name>
</gene>
<feature type="binding site" evidence="11">
    <location>
        <position position="56"/>
    </location>
    <ligand>
        <name>ATP</name>
        <dbReference type="ChEBI" id="CHEBI:30616"/>
    </ligand>
</feature>
<comment type="similarity">
    <text evidence="3 11">Belongs to the UMP kinase family.</text>
</comment>
<dbReference type="STRING" id="1802117.A3J54_00350"/>
<reference evidence="13 14" key="1">
    <citation type="journal article" date="2016" name="Nat. Commun.">
        <title>Thousands of microbial genomes shed light on interconnected biogeochemical processes in an aquifer system.</title>
        <authorList>
            <person name="Anantharaman K."/>
            <person name="Brown C.T."/>
            <person name="Hug L.A."/>
            <person name="Sharon I."/>
            <person name="Castelle C.J."/>
            <person name="Probst A.J."/>
            <person name="Thomas B.C."/>
            <person name="Singh A."/>
            <person name="Wilkins M.J."/>
            <person name="Karaoz U."/>
            <person name="Brodie E.L."/>
            <person name="Williams K.H."/>
            <person name="Hubbard S.S."/>
            <person name="Banfield J.F."/>
        </authorList>
    </citation>
    <scope>NUCLEOTIDE SEQUENCE [LARGE SCALE GENOMIC DNA]</scope>
</reference>
<keyword evidence="9 11" id="KW-0665">Pyrimidine biosynthesis</keyword>
<evidence type="ECO:0000256" key="10">
    <source>
        <dbReference type="ARBA" id="ARBA00047767"/>
    </source>
</evidence>
<dbReference type="AlphaFoldDB" id="A0A1G2G460"/>
<dbReference type="FunFam" id="3.40.1160.10:FF:000001">
    <property type="entry name" value="Uridylate kinase"/>
    <property type="match status" value="1"/>
</dbReference>
<dbReference type="Gene3D" id="3.40.1160.10">
    <property type="entry name" value="Acetylglutamate kinase-like"/>
    <property type="match status" value="1"/>
</dbReference>
<dbReference type="PANTHER" id="PTHR42833">
    <property type="entry name" value="URIDYLATE KINASE"/>
    <property type="match status" value="1"/>
</dbReference>
<feature type="domain" description="Aspartate/glutamate/uridylate kinase" evidence="12">
    <location>
        <begin position="6"/>
        <end position="214"/>
    </location>
</feature>
<dbReference type="EMBL" id="MHNN01000026">
    <property type="protein sequence ID" value="OGZ44862.1"/>
    <property type="molecule type" value="Genomic_DNA"/>
</dbReference>
<dbReference type="UniPathway" id="UPA00159">
    <property type="reaction ID" value="UER00275"/>
</dbReference>
<feature type="binding site" evidence="11">
    <location>
        <position position="51"/>
    </location>
    <ligand>
        <name>UMP</name>
        <dbReference type="ChEBI" id="CHEBI:57865"/>
    </ligand>
</feature>
<dbReference type="InterPro" id="IPR036393">
    <property type="entry name" value="AceGlu_kinase-like_sf"/>
</dbReference>
<evidence type="ECO:0000259" key="12">
    <source>
        <dbReference type="Pfam" id="PF00696"/>
    </source>
</evidence>
<dbReference type="SUPFAM" id="SSF53633">
    <property type="entry name" value="Carbamate kinase-like"/>
    <property type="match status" value="1"/>
</dbReference>
<feature type="binding site" evidence="11">
    <location>
        <position position="168"/>
    </location>
    <ligand>
        <name>ATP</name>
        <dbReference type="ChEBI" id="CHEBI:30616"/>
    </ligand>
</feature>
<name>A0A1G2G460_9BACT</name>
<feature type="binding site" evidence="11">
    <location>
        <position position="52"/>
    </location>
    <ligand>
        <name>ATP</name>
        <dbReference type="ChEBI" id="CHEBI:30616"/>
    </ligand>
</feature>
<comment type="subcellular location">
    <subcellularLocation>
        <location evidence="1 11">Cytoplasm</location>
    </subcellularLocation>
</comment>
<comment type="caution">
    <text evidence="13">The sequence shown here is derived from an EMBL/GenBank/DDBJ whole genome shotgun (WGS) entry which is preliminary data.</text>
</comment>
<evidence type="ECO:0000256" key="5">
    <source>
        <dbReference type="ARBA" id="ARBA00022679"/>
    </source>
</evidence>
<dbReference type="PIRSF" id="PIRSF005650">
    <property type="entry name" value="Uridylate_kin"/>
    <property type="match status" value="1"/>
</dbReference>
<dbReference type="InterPro" id="IPR011817">
    <property type="entry name" value="Uridylate_kinase"/>
</dbReference>
<dbReference type="InterPro" id="IPR001048">
    <property type="entry name" value="Asp/Glu/Uridylate_kinase"/>
</dbReference>
<evidence type="ECO:0000256" key="2">
    <source>
        <dbReference type="ARBA" id="ARBA00004791"/>
    </source>
</evidence>
<protein>
    <recommendedName>
        <fullName evidence="11">Uridylate kinase</fullName>
        <shortName evidence="11">UK</shortName>
        <ecNumber evidence="11">2.7.4.22</ecNumber>
    </recommendedName>
    <alternativeName>
        <fullName evidence="11">Uridine monophosphate kinase</fullName>
        <shortName evidence="11">UMP kinase</shortName>
        <shortName evidence="11">UMPK</shortName>
    </alternativeName>
</protein>
<dbReference type="HAMAP" id="MF_01220_B">
    <property type="entry name" value="PyrH_B"/>
    <property type="match status" value="1"/>
</dbReference>
<comment type="function">
    <text evidence="11">Catalyzes the reversible phosphorylation of UMP to UDP.</text>
</comment>
<evidence type="ECO:0000256" key="3">
    <source>
        <dbReference type="ARBA" id="ARBA00007614"/>
    </source>
</evidence>
<comment type="caution">
    <text evidence="11">Lacks conserved residue(s) required for the propagation of feature annotation.</text>
</comment>
<comment type="catalytic activity">
    <reaction evidence="10 11">
        <text>UMP + ATP = UDP + ADP</text>
        <dbReference type="Rhea" id="RHEA:24400"/>
        <dbReference type="ChEBI" id="CHEBI:30616"/>
        <dbReference type="ChEBI" id="CHEBI:57865"/>
        <dbReference type="ChEBI" id="CHEBI:58223"/>
        <dbReference type="ChEBI" id="CHEBI:456216"/>
        <dbReference type="EC" id="2.7.4.22"/>
    </reaction>
</comment>
<dbReference type="InterPro" id="IPR015963">
    <property type="entry name" value="Uridylate_kinase_bac"/>
</dbReference>
<keyword evidence="8 11" id="KW-0067">ATP-binding</keyword>
<evidence type="ECO:0000313" key="14">
    <source>
        <dbReference type="Proteomes" id="UP000176576"/>
    </source>
</evidence>
<accession>A0A1G2G460</accession>
<evidence type="ECO:0000256" key="4">
    <source>
        <dbReference type="ARBA" id="ARBA00022490"/>
    </source>
</evidence>
<dbReference type="EC" id="2.7.4.22" evidence="11"/>
<feature type="binding site" evidence="11">
    <location>
        <position position="71"/>
    </location>
    <ligand>
        <name>UMP</name>
        <dbReference type="ChEBI" id="CHEBI:57865"/>
    </ligand>
</feature>
<comment type="activity regulation">
    <text evidence="11">Inhibited by UTP.</text>
</comment>
<evidence type="ECO:0000256" key="11">
    <source>
        <dbReference type="HAMAP-Rule" id="MF_01220"/>
    </source>
</evidence>
<dbReference type="GO" id="GO:0005524">
    <property type="term" value="F:ATP binding"/>
    <property type="evidence" value="ECO:0007669"/>
    <property type="project" value="UniProtKB-KW"/>
</dbReference>
<evidence type="ECO:0000256" key="1">
    <source>
        <dbReference type="ARBA" id="ARBA00004496"/>
    </source>
</evidence>
<comment type="subunit">
    <text evidence="11">Homohexamer.</text>
</comment>
<keyword evidence="5 11" id="KW-0808">Transferase</keyword>
<dbReference type="Pfam" id="PF00696">
    <property type="entry name" value="AA_kinase"/>
    <property type="match status" value="1"/>
</dbReference>
<evidence type="ECO:0000256" key="8">
    <source>
        <dbReference type="ARBA" id="ARBA00022840"/>
    </source>
</evidence>